<dbReference type="InterPro" id="IPR024607">
    <property type="entry name" value="Sulfatase_CS"/>
</dbReference>
<dbReference type="EMBL" id="JACBAZ010000007">
    <property type="protein sequence ID" value="NWK57013.1"/>
    <property type="molecule type" value="Genomic_DNA"/>
</dbReference>
<sequence length="471" mass="52567">MKKSKRSSIKLISALVCIIPFSVMAAKQEKPNIVVFLIDDLGWADLGCYGSTFHETPRLDKLAQSGVRYTRSYSANPVCSPTRAALMTGKAPQRLGITQWIHQPSDLHLPAEETTLGEAFQTAGYATGYIGKWHLGEKDDQLPSSNGFNYMQCVNRAGQPASYFFPYKRKNKRGNYWDVPDLEKGKEGDYLTDATTDKALEFIEANKDKPFLLYFAHYTVHTPIQAPAKLVEKYKNKREKLYGESKTERLKDRYNTVSRGRQDNPAYAAMVESLDTNVGRVIDTLESLKLTDNTIIVFTSDNGGHCHLKGSPGATSNLPLRSGKGWTYEGGTRIPTIISWPGNIQAASSDTPTISMDLYPTLLDLAGLPLKPKQHLDGQSMKSDLLGKTAPSLSKRALYWTYPHKHGSGHKPSHAIQKNNWKLIHFDADNTNELYKIDQDLGEKNDVSGKNPEKVKALLKELNTWIKSTTP</sequence>
<name>A0A851GHK9_9BACT</name>
<evidence type="ECO:0000256" key="4">
    <source>
        <dbReference type="ARBA" id="ARBA00022729"/>
    </source>
</evidence>
<comment type="caution">
    <text evidence="9">The sequence shown here is derived from an EMBL/GenBank/DDBJ whole genome shotgun (WGS) entry which is preliminary data.</text>
</comment>
<evidence type="ECO:0000313" key="9">
    <source>
        <dbReference type="EMBL" id="NWK57013.1"/>
    </source>
</evidence>
<evidence type="ECO:0000256" key="5">
    <source>
        <dbReference type="ARBA" id="ARBA00022801"/>
    </source>
</evidence>
<dbReference type="InterPro" id="IPR000917">
    <property type="entry name" value="Sulfatase_N"/>
</dbReference>
<feature type="chain" id="PRO_5032509679" evidence="7">
    <location>
        <begin position="26"/>
        <end position="471"/>
    </location>
</feature>
<evidence type="ECO:0000256" key="6">
    <source>
        <dbReference type="ARBA" id="ARBA00022837"/>
    </source>
</evidence>
<organism evidence="9 10">
    <name type="scientific">Oceaniferula marina</name>
    <dbReference type="NCBI Taxonomy" id="2748318"/>
    <lineage>
        <taxon>Bacteria</taxon>
        <taxon>Pseudomonadati</taxon>
        <taxon>Verrucomicrobiota</taxon>
        <taxon>Verrucomicrobiia</taxon>
        <taxon>Verrucomicrobiales</taxon>
        <taxon>Verrucomicrobiaceae</taxon>
        <taxon>Oceaniferula</taxon>
    </lineage>
</organism>
<keyword evidence="3" id="KW-0479">Metal-binding</keyword>
<dbReference type="GO" id="GO:0046872">
    <property type="term" value="F:metal ion binding"/>
    <property type="evidence" value="ECO:0007669"/>
    <property type="project" value="UniProtKB-KW"/>
</dbReference>
<dbReference type="SUPFAM" id="SSF53649">
    <property type="entry name" value="Alkaline phosphatase-like"/>
    <property type="match status" value="1"/>
</dbReference>
<evidence type="ECO:0000313" key="10">
    <source>
        <dbReference type="Proteomes" id="UP000557872"/>
    </source>
</evidence>
<dbReference type="InterPro" id="IPR017850">
    <property type="entry name" value="Alkaline_phosphatase_core_sf"/>
</dbReference>
<evidence type="ECO:0000256" key="3">
    <source>
        <dbReference type="ARBA" id="ARBA00022723"/>
    </source>
</evidence>
<keyword evidence="4 7" id="KW-0732">Signal</keyword>
<comment type="cofactor">
    <cofactor evidence="1">
        <name>Ca(2+)</name>
        <dbReference type="ChEBI" id="CHEBI:29108"/>
    </cofactor>
</comment>
<dbReference type="PANTHER" id="PTHR42693:SF42">
    <property type="entry name" value="ARYLSULFATASE G"/>
    <property type="match status" value="1"/>
</dbReference>
<evidence type="ECO:0000256" key="1">
    <source>
        <dbReference type="ARBA" id="ARBA00001913"/>
    </source>
</evidence>
<dbReference type="Gene3D" id="3.30.1120.10">
    <property type="match status" value="1"/>
</dbReference>
<dbReference type="PROSITE" id="PS00149">
    <property type="entry name" value="SULFATASE_2"/>
    <property type="match status" value="1"/>
</dbReference>
<comment type="similarity">
    <text evidence="2">Belongs to the sulfatase family.</text>
</comment>
<dbReference type="Gene3D" id="3.40.720.10">
    <property type="entry name" value="Alkaline Phosphatase, subunit A"/>
    <property type="match status" value="1"/>
</dbReference>
<gene>
    <name evidence="9" type="ORF">HW115_15425</name>
</gene>
<dbReference type="AlphaFoldDB" id="A0A851GHK9"/>
<dbReference type="InterPro" id="IPR050738">
    <property type="entry name" value="Sulfatase"/>
</dbReference>
<dbReference type="Proteomes" id="UP000557872">
    <property type="component" value="Unassembled WGS sequence"/>
</dbReference>
<accession>A0A851GHK9</accession>
<dbReference type="Pfam" id="PF00884">
    <property type="entry name" value="Sulfatase"/>
    <property type="match status" value="1"/>
</dbReference>
<dbReference type="PROSITE" id="PS00523">
    <property type="entry name" value="SULFATASE_1"/>
    <property type="match status" value="1"/>
</dbReference>
<evidence type="ECO:0000256" key="2">
    <source>
        <dbReference type="ARBA" id="ARBA00008779"/>
    </source>
</evidence>
<reference evidence="9 10" key="1">
    <citation type="submission" date="2020-07" db="EMBL/GenBank/DDBJ databases">
        <title>Roseicoccus Jingziensis gen. nov., sp. nov., isolated from coastal seawater.</title>
        <authorList>
            <person name="Feng X."/>
        </authorList>
    </citation>
    <scope>NUCLEOTIDE SEQUENCE [LARGE SCALE GENOMIC DNA]</scope>
    <source>
        <strain evidence="9 10">N1E253</strain>
    </source>
</reference>
<feature type="signal peptide" evidence="7">
    <location>
        <begin position="1"/>
        <end position="25"/>
    </location>
</feature>
<keyword evidence="5" id="KW-0378">Hydrolase</keyword>
<dbReference type="RefSeq" id="WP_178933844.1">
    <property type="nucleotide sequence ID" value="NZ_JACBAZ010000007.1"/>
</dbReference>
<protein>
    <submittedName>
        <fullName evidence="9">Sulfatase</fullName>
    </submittedName>
</protein>
<keyword evidence="6" id="KW-0106">Calcium</keyword>
<evidence type="ECO:0000256" key="7">
    <source>
        <dbReference type="SAM" id="SignalP"/>
    </source>
</evidence>
<dbReference type="GO" id="GO:0004065">
    <property type="term" value="F:arylsulfatase activity"/>
    <property type="evidence" value="ECO:0007669"/>
    <property type="project" value="TreeGrafter"/>
</dbReference>
<proteinExistence type="inferred from homology"/>
<feature type="domain" description="Sulfatase N-terminal" evidence="8">
    <location>
        <begin position="31"/>
        <end position="367"/>
    </location>
</feature>
<dbReference type="PANTHER" id="PTHR42693">
    <property type="entry name" value="ARYLSULFATASE FAMILY MEMBER"/>
    <property type="match status" value="1"/>
</dbReference>
<keyword evidence="10" id="KW-1185">Reference proteome</keyword>
<evidence type="ECO:0000259" key="8">
    <source>
        <dbReference type="Pfam" id="PF00884"/>
    </source>
</evidence>
<dbReference type="CDD" id="cd16144">
    <property type="entry name" value="ARS_like"/>
    <property type="match status" value="1"/>
</dbReference>